<gene>
    <name evidence="1" type="ORF">ASU31_18765</name>
</gene>
<evidence type="ECO:0000313" key="1">
    <source>
        <dbReference type="EMBL" id="KRT14588.1"/>
    </source>
</evidence>
<comment type="caution">
    <text evidence="1">The sequence shown here is derived from an EMBL/GenBank/DDBJ whole genome shotgun (WGS) entry which is preliminary data.</text>
</comment>
<dbReference type="EMBL" id="LMZQ01000016">
    <property type="protein sequence ID" value="KRT14588.1"/>
    <property type="molecule type" value="Genomic_DNA"/>
</dbReference>
<reference evidence="1 2" key="1">
    <citation type="submission" date="2015-11" db="EMBL/GenBank/DDBJ databases">
        <title>Sequence of Pedobacter ginsenosidimutans.</title>
        <authorList>
            <person name="Carson E."/>
            <person name="Keyser V."/>
            <person name="Newman J."/>
            <person name="Miller J."/>
        </authorList>
    </citation>
    <scope>NUCLEOTIDE SEQUENCE [LARGE SCALE GENOMIC DNA]</scope>
    <source>
        <strain evidence="1 2">KACC 14530</strain>
    </source>
</reference>
<dbReference type="Proteomes" id="UP000051950">
    <property type="component" value="Unassembled WGS sequence"/>
</dbReference>
<keyword evidence="2" id="KW-1185">Reference proteome</keyword>
<organism evidence="1 2">
    <name type="scientific">Pedobacter ginsenosidimutans</name>
    <dbReference type="NCBI Taxonomy" id="687842"/>
    <lineage>
        <taxon>Bacteria</taxon>
        <taxon>Pseudomonadati</taxon>
        <taxon>Bacteroidota</taxon>
        <taxon>Sphingobacteriia</taxon>
        <taxon>Sphingobacteriales</taxon>
        <taxon>Sphingobacteriaceae</taxon>
        <taxon>Pedobacter</taxon>
    </lineage>
</organism>
<proteinExistence type="predicted"/>
<name>A0A0T5VL29_9SPHI</name>
<sequence>MLPSGAEGSLFRYTSAETTMKQKRMPHIGHPFFVKTLFMAGVMPTIRNNKIVLFNNLDLESG</sequence>
<evidence type="ECO:0000313" key="2">
    <source>
        <dbReference type="Proteomes" id="UP000051950"/>
    </source>
</evidence>
<accession>A0A0T5VL29</accession>
<protein>
    <submittedName>
        <fullName evidence="1">Uncharacterized protein</fullName>
    </submittedName>
</protein>
<dbReference type="AlphaFoldDB" id="A0A0T5VL29"/>